<keyword evidence="6" id="KW-0694">RNA-binding</keyword>
<dbReference type="EMBL" id="SIJL01000015">
    <property type="protein sequence ID" value="TBH17249.1"/>
    <property type="molecule type" value="Genomic_DNA"/>
</dbReference>
<evidence type="ECO:0000313" key="8">
    <source>
        <dbReference type="EMBL" id="TBH17249.1"/>
    </source>
</evidence>
<dbReference type="InterPro" id="IPR038570">
    <property type="entry name" value="HicA_sf"/>
</dbReference>
<dbReference type="GO" id="GO:0003729">
    <property type="term" value="F:mRNA binding"/>
    <property type="evidence" value="ECO:0007669"/>
    <property type="project" value="InterPro"/>
</dbReference>
<organism evidence="8 9">
    <name type="scientific">Thermus thermamylovorans</name>
    <dbReference type="NCBI Taxonomy" id="2509362"/>
    <lineage>
        <taxon>Bacteria</taxon>
        <taxon>Thermotogati</taxon>
        <taxon>Deinococcota</taxon>
        <taxon>Deinococci</taxon>
        <taxon>Thermales</taxon>
        <taxon>Thermaceae</taxon>
        <taxon>Thermus</taxon>
    </lineage>
</organism>
<dbReference type="Gene3D" id="3.30.920.30">
    <property type="entry name" value="Hypothetical protein"/>
    <property type="match status" value="1"/>
</dbReference>
<dbReference type="RefSeq" id="WP_038040550.1">
    <property type="nucleotide sequence ID" value="NZ_SIJL01000015.1"/>
</dbReference>
<evidence type="ECO:0000313" key="9">
    <source>
        <dbReference type="Proteomes" id="UP000292858"/>
    </source>
</evidence>
<evidence type="ECO:0000256" key="1">
    <source>
        <dbReference type="ARBA" id="ARBA00006620"/>
    </source>
</evidence>
<keyword evidence="5" id="KW-0378">Hydrolase</keyword>
<name>A0A4Q9AYW7_9DEIN</name>
<dbReference type="AlphaFoldDB" id="A0A4Q9AYW7"/>
<reference evidence="8 9" key="1">
    <citation type="submission" date="2019-02" db="EMBL/GenBank/DDBJ databases">
        <title>Thermus sp. a novel from hot spring.</title>
        <authorList>
            <person name="Zhao Z."/>
        </authorList>
    </citation>
    <scope>NUCLEOTIDE SEQUENCE [LARGE SCALE GENOMIC DNA]</scope>
    <source>
        <strain evidence="8 9">CFH 72773T</strain>
    </source>
</reference>
<dbReference type="Pfam" id="PF07927">
    <property type="entry name" value="HicA_toxin"/>
    <property type="match status" value="1"/>
</dbReference>
<dbReference type="InterPro" id="IPR012933">
    <property type="entry name" value="HicA_mRNA_interferase"/>
</dbReference>
<comment type="similarity">
    <text evidence="1">Belongs to the HicA mRNA interferase family.</text>
</comment>
<keyword evidence="2" id="KW-1277">Toxin-antitoxin system</keyword>
<evidence type="ECO:0000256" key="2">
    <source>
        <dbReference type="ARBA" id="ARBA00022649"/>
    </source>
</evidence>
<dbReference type="SUPFAM" id="SSF54786">
    <property type="entry name" value="YcfA/nrd intein domain"/>
    <property type="match status" value="1"/>
</dbReference>
<dbReference type="OrthoDB" id="121656at2"/>
<accession>A0A4Q9AYW7</accession>
<evidence type="ECO:0000256" key="6">
    <source>
        <dbReference type="ARBA" id="ARBA00022884"/>
    </source>
</evidence>
<keyword evidence="3" id="KW-0540">Nuclease</keyword>
<evidence type="ECO:0000256" key="4">
    <source>
        <dbReference type="ARBA" id="ARBA00022759"/>
    </source>
</evidence>
<sequence>MRLPRDLEGEELAKRLSRLGYRVTRQTGSHLRLTWREGDREHHVTIPLHRPLKLGTLAGIVREIAQAHNLAREELLAILDL</sequence>
<dbReference type="Proteomes" id="UP000292858">
    <property type="component" value="Unassembled WGS sequence"/>
</dbReference>
<dbReference type="GO" id="GO:0016787">
    <property type="term" value="F:hydrolase activity"/>
    <property type="evidence" value="ECO:0007669"/>
    <property type="project" value="UniProtKB-KW"/>
</dbReference>
<keyword evidence="7" id="KW-0346">Stress response</keyword>
<proteinExistence type="inferred from homology"/>
<evidence type="ECO:0000256" key="7">
    <source>
        <dbReference type="ARBA" id="ARBA00023016"/>
    </source>
</evidence>
<evidence type="ECO:0000256" key="5">
    <source>
        <dbReference type="ARBA" id="ARBA00022801"/>
    </source>
</evidence>
<gene>
    <name evidence="8" type="ORF">ETP66_09880</name>
</gene>
<dbReference type="GO" id="GO:0004519">
    <property type="term" value="F:endonuclease activity"/>
    <property type="evidence" value="ECO:0007669"/>
    <property type="project" value="UniProtKB-KW"/>
</dbReference>
<comment type="caution">
    <text evidence="8">The sequence shown here is derived from an EMBL/GenBank/DDBJ whole genome shotgun (WGS) entry which is preliminary data.</text>
</comment>
<keyword evidence="4" id="KW-0255">Endonuclease</keyword>
<protein>
    <submittedName>
        <fullName evidence="8">Type II toxin-antitoxin system HicA family toxin</fullName>
    </submittedName>
</protein>
<keyword evidence="9" id="KW-1185">Reference proteome</keyword>
<evidence type="ECO:0000256" key="3">
    <source>
        <dbReference type="ARBA" id="ARBA00022722"/>
    </source>
</evidence>